<proteinExistence type="predicted"/>
<evidence type="ECO:0000313" key="1">
    <source>
        <dbReference type="EMBL" id="SMC13737.1"/>
    </source>
</evidence>
<reference evidence="1 2" key="1">
    <citation type="submission" date="2017-03" db="EMBL/GenBank/DDBJ databases">
        <authorList>
            <person name="Afonso C.L."/>
            <person name="Miller P.J."/>
            <person name="Scott M.A."/>
            <person name="Spackman E."/>
            <person name="Goraichik I."/>
            <person name="Dimitrov K.M."/>
            <person name="Suarez D.L."/>
            <person name="Swayne D.E."/>
        </authorList>
    </citation>
    <scope>NUCLEOTIDE SEQUENCE [LARGE SCALE GENOMIC DNA]</scope>
    <source>
        <strain evidence="1 2">CECT 7745</strain>
    </source>
</reference>
<dbReference type="InterPro" id="IPR025048">
    <property type="entry name" value="DUF3987"/>
</dbReference>
<evidence type="ECO:0000313" key="2">
    <source>
        <dbReference type="Proteomes" id="UP000193224"/>
    </source>
</evidence>
<dbReference type="Proteomes" id="UP000193224">
    <property type="component" value="Unassembled WGS sequence"/>
</dbReference>
<sequence>MTVYAQVDAAFRENGMTIGLNGHGAQPEGPQPLIRETPPGQPYPSDALGPLKGAVKAVHASTGAPLAIPAQSALSVASLAVQGFANVETLAGFSPTSLYALTIARSGERKSSCDRQFMLALREHEREREADRREAMTTWQNDVALWRQSRDAITGGMKKKGSDRNAARVDLADLGGEPPAPPSQSRTATEPTFEGLTKLFIEGQPSQGLFSDEGGQFLGGHGMNSDNKQKTLAGLNSLWDGSPIRRTRAGDGATTLYGKRLALHLMVQPEVAQGVMSDALAGGIGFLPRCLICEPTSTIGTRLSSVLRFDTAPIDAFAARLSAILTRTMPMRDPDTRELEPRDLHLSSAARNMLIEFSDHVEREQAHGGEFHSITGYASKAQEQAARIAGVLTLWADLDAPEVQPDTMANAITLAEFYLSEAARLVDGAIIPPDIAQAEKLRRWLVDSWHEPAVLPGDILQFGPNSLRNRKAAGQAISTLVQAGWLVPLNAGTVVRGKSRREAYSVQKGG</sequence>
<evidence type="ECO:0008006" key="3">
    <source>
        <dbReference type="Google" id="ProtNLM"/>
    </source>
</evidence>
<gene>
    <name evidence="1" type="ORF">ROA7745_03596</name>
</gene>
<protein>
    <recommendedName>
        <fullName evidence="3">DUF3987 domain-containing protein</fullName>
    </recommendedName>
</protein>
<keyword evidence="2" id="KW-1185">Reference proteome</keyword>
<name>A0A1X7BVS4_9RHOB</name>
<dbReference type="OrthoDB" id="9067983at2"/>
<accession>A0A1X7BVS4</accession>
<organism evidence="1 2">
    <name type="scientific">Roseovarius aestuarii</name>
    <dbReference type="NCBI Taxonomy" id="475083"/>
    <lineage>
        <taxon>Bacteria</taxon>
        <taxon>Pseudomonadati</taxon>
        <taxon>Pseudomonadota</taxon>
        <taxon>Alphaproteobacteria</taxon>
        <taxon>Rhodobacterales</taxon>
        <taxon>Roseobacteraceae</taxon>
        <taxon>Roseovarius</taxon>
    </lineage>
</organism>
<dbReference type="EMBL" id="FWXB01000016">
    <property type="protein sequence ID" value="SMC13737.1"/>
    <property type="molecule type" value="Genomic_DNA"/>
</dbReference>
<dbReference type="AlphaFoldDB" id="A0A1X7BVS4"/>
<dbReference type="Pfam" id="PF13148">
    <property type="entry name" value="DUF3987"/>
    <property type="match status" value="1"/>
</dbReference>